<dbReference type="SUPFAM" id="SSF53448">
    <property type="entry name" value="Nucleotide-diphospho-sugar transferases"/>
    <property type="match status" value="1"/>
</dbReference>
<dbReference type="PATRIC" id="fig|188932.3.peg.4131"/>
<dbReference type="Proteomes" id="UP000071561">
    <property type="component" value="Chromosome"/>
</dbReference>
<dbReference type="KEGG" id="pcm:AY601_3976"/>
<dbReference type="GO" id="GO:0016740">
    <property type="term" value="F:transferase activity"/>
    <property type="evidence" value="ECO:0007669"/>
    <property type="project" value="UniProtKB-KW"/>
</dbReference>
<protein>
    <submittedName>
        <fullName evidence="2">Glycosyl transferase family 2</fullName>
    </submittedName>
</protein>
<feature type="domain" description="Glycosyltransferase 2-like" evidence="1">
    <location>
        <begin position="5"/>
        <end position="130"/>
    </location>
</feature>
<dbReference type="RefSeq" id="WP_068404273.1">
    <property type="nucleotide sequence ID" value="NZ_CP014504.1"/>
</dbReference>
<dbReference type="InterPro" id="IPR029044">
    <property type="entry name" value="Nucleotide-diphossugar_trans"/>
</dbReference>
<dbReference type="OrthoDB" id="9788101at2"/>
<accession>A0A127VIU3</accession>
<evidence type="ECO:0000259" key="1">
    <source>
        <dbReference type="Pfam" id="PF00535"/>
    </source>
</evidence>
<dbReference type="CDD" id="cd06433">
    <property type="entry name" value="GT_2_WfgS_like"/>
    <property type="match status" value="1"/>
</dbReference>
<reference evidence="2 3" key="1">
    <citation type="submission" date="2016-03" db="EMBL/GenBank/DDBJ databases">
        <title>Complete genome sequence of Pedobacter cryoconitis PAMC 27485.</title>
        <authorList>
            <person name="Lee J."/>
            <person name="Kim O.-S."/>
        </authorList>
    </citation>
    <scope>NUCLEOTIDE SEQUENCE [LARGE SCALE GENOMIC DNA]</scope>
    <source>
        <strain evidence="2 3">PAMC 27485</strain>
    </source>
</reference>
<keyword evidence="3" id="KW-1185">Reference proteome</keyword>
<dbReference type="PANTHER" id="PTHR43685">
    <property type="entry name" value="GLYCOSYLTRANSFERASE"/>
    <property type="match status" value="1"/>
</dbReference>
<keyword evidence="2" id="KW-0808">Transferase</keyword>
<proteinExistence type="predicted"/>
<sequence>MDKVSIVIVTYNAVRDLQNCLDSIKKQTYASFEVIVVDGLSQDGTVDILKKNSDIITKWISEKDKGIYDAMNKALKMVTGDWVYFLGADDLLLPDFSPMLNGLQEKNAIYYGSVLKGKEKYLGYLSPYNQAKIGICHQSMIYPKRVFDKYHFDERYRISADHHLNMKCWADPDFKIQFADFVIADFNETGISSLSKDELFEKEKSGLMLKYFGFSIWSRFMFRELKWWLFNRANRSISS</sequence>
<dbReference type="AlphaFoldDB" id="A0A127VIU3"/>
<dbReference type="InterPro" id="IPR050834">
    <property type="entry name" value="Glycosyltransf_2"/>
</dbReference>
<dbReference type="EMBL" id="CP014504">
    <property type="protein sequence ID" value="AMQ00829.1"/>
    <property type="molecule type" value="Genomic_DNA"/>
</dbReference>
<dbReference type="Pfam" id="PF00535">
    <property type="entry name" value="Glycos_transf_2"/>
    <property type="match status" value="1"/>
</dbReference>
<dbReference type="PANTHER" id="PTHR43685:SF2">
    <property type="entry name" value="GLYCOSYLTRANSFERASE 2-LIKE DOMAIN-CONTAINING PROTEIN"/>
    <property type="match status" value="1"/>
</dbReference>
<evidence type="ECO:0000313" key="3">
    <source>
        <dbReference type="Proteomes" id="UP000071561"/>
    </source>
</evidence>
<dbReference type="InterPro" id="IPR001173">
    <property type="entry name" value="Glyco_trans_2-like"/>
</dbReference>
<dbReference type="Gene3D" id="3.90.550.10">
    <property type="entry name" value="Spore Coat Polysaccharide Biosynthesis Protein SpsA, Chain A"/>
    <property type="match status" value="1"/>
</dbReference>
<organism evidence="2 3">
    <name type="scientific">Pedobacter cryoconitis</name>
    <dbReference type="NCBI Taxonomy" id="188932"/>
    <lineage>
        <taxon>Bacteria</taxon>
        <taxon>Pseudomonadati</taxon>
        <taxon>Bacteroidota</taxon>
        <taxon>Sphingobacteriia</taxon>
        <taxon>Sphingobacteriales</taxon>
        <taxon>Sphingobacteriaceae</taxon>
        <taxon>Pedobacter</taxon>
    </lineage>
</organism>
<gene>
    <name evidence="2" type="ORF">AY601_3976</name>
</gene>
<evidence type="ECO:0000313" key="2">
    <source>
        <dbReference type="EMBL" id="AMQ00829.1"/>
    </source>
</evidence>
<name>A0A127VIU3_9SPHI</name>